<keyword evidence="2" id="KW-1185">Reference proteome</keyword>
<reference evidence="3" key="1">
    <citation type="submission" date="2016-11" db="UniProtKB">
        <authorList>
            <consortium name="WormBaseParasite"/>
        </authorList>
    </citation>
    <scope>IDENTIFICATION</scope>
</reference>
<dbReference type="AlphaFoldDB" id="A0A1I7W8N4"/>
<dbReference type="WBParaSite" id="Hba_01006">
    <property type="protein sequence ID" value="Hba_01006"/>
    <property type="gene ID" value="Hba_01006"/>
</dbReference>
<evidence type="ECO:0000313" key="2">
    <source>
        <dbReference type="Proteomes" id="UP000095283"/>
    </source>
</evidence>
<dbReference type="Proteomes" id="UP000095283">
    <property type="component" value="Unplaced"/>
</dbReference>
<feature type="signal peptide" evidence="1">
    <location>
        <begin position="1"/>
        <end position="18"/>
    </location>
</feature>
<evidence type="ECO:0000313" key="3">
    <source>
        <dbReference type="WBParaSite" id="Hba_01006"/>
    </source>
</evidence>
<keyword evidence="1" id="KW-0732">Signal</keyword>
<proteinExistence type="predicted"/>
<accession>A0A1I7W8N4</accession>
<name>A0A1I7W8N4_HETBA</name>
<feature type="chain" id="PRO_5009310493" evidence="1">
    <location>
        <begin position="19"/>
        <end position="240"/>
    </location>
</feature>
<organism evidence="2 3">
    <name type="scientific">Heterorhabditis bacteriophora</name>
    <name type="common">Entomopathogenic nematode worm</name>
    <dbReference type="NCBI Taxonomy" id="37862"/>
    <lineage>
        <taxon>Eukaryota</taxon>
        <taxon>Metazoa</taxon>
        <taxon>Ecdysozoa</taxon>
        <taxon>Nematoda</taxon>
        <taxon>Chromadorea</taxon>
        <taxon>Rhabditida</taxon>
        <taxon>Rhabditina</taxon>
        <taxon>Rhabditomorpha</taxon>
        <taxon>Strongyloidea</taxon>
        <taxon>Heterorhabditidae</taxon>
        <taxon>Heterorhabditis</taxon>
    </lineage>
</organism>
<protein>
    <submittedName>
        <fullName evidence="3">PDGF_2 domain-containing protein</fullName>
    </submittedName>
</protein>
<sequence>MLCPQGWALLTLMGLVFAQSIQEGVVEDQSDVILENKGVSILNHTNWCILVKWESHLRSFDYPIHAIVNNDSDTVPLTVRLSRRKRCSCGCSGCDLFPNRPCCSSDCCASAPIPLACCPPPPPPKPCCQPAYGPCCPATPQCCPKPCCRGRRPEYEEYEEEEEEPPIYEPPPQLSSSGPQLMNTACCGHKLDELLILQRISVGFRSSDQDGQAMRGKRELIRESPTMEDVSHTIELQDFI</sequence>
<evidence type="ECO:0000256" key="1">
    <source>
        <dbReference type="SAM" id="SignalP"/>
    </source>
</evidence>